<sequence>MHVRQLSTPPEFSMYANAHLISITDAAAMVKKTAGQLLLSSSLHCEQIEAVKGNCFLLLQAQRRRRRSWRRVTRNSSPKCWTRLRKRINRGVKWKFGGLFEQDMLYWTRTRKKELHDADESKEKERKVQKKSHTATSAAMRRGAAGSLTRKTRLNNPRRNALVTSDDCASSADEPVVVGRNYIMEEKKEKLDQEGEITVVADEYSKGNHAVSDAGTAKKALPALLQAKCEVLTMEKELAMQRWRQQCMEMAKAAEMAQTLRASVETILEATTKGSRISTVPCTASTKKVEEDGVDLVQRIQQLQKSRVQRELENQAKTVQGRVETLQNRSKIRNTNYPVVLQKNKENRSELNRQTLAVVSPSNLALKGNIKSNQTSSLQETRGNGREQKETIDQIVTQVRADAEEWAQIQGVLKHVKGEMKILQQNCDSWEQRALCAESKSAILQIEEETWRVQAQLSEQKIKELESEMAQLRATMEELKSHVASEQSQLLQACNNHGYALVLKPVLRKSSSDICTCNISSNFEECKECEEWCDTPITQDQLTEQFLCSACASNAYKFNSAERCMACRSVQRVPDPASTSTPRIQSLSQNSARNIHEVNDMRGKRCTHKPELKMSPDGALKSNDERVLSSSNEMTISEVERSLAQKWLKQRQSHRRPSSAHSDTSLQENKSTVVRAQPNLTRHKSDGKNPMKKPGPQSASDLKVSPPHLFQERLPLKEMCRNTVLER</sequence>
<proteinExistence type="predicted"/>
<dbReference type="PANTHER" id="PTHR35468:SF1">
    <property type="entry name" value="MYOSIN-LIKE PROTEIN"/>
    <property type="match status" value="1"/>
</dbReference>
<feature type="compositionally biased region" description="Polar residues" evidence="2">
    <location>
        <begin position="577"/>
        <end position="593"/>
    </location>
</feature>
<feature type="compositionally biased region" description="Polar residues" evidence="2">
    <location>
        <begin position="659"/>
        <end position="680"/>
    </location>
</feature>
<feature type="compositionally biased region" description="Basic residues" evidence="2">
    <location>
        <begin position="648"/>
        <end position="658"/>
    </location>
</feature>
<dbReference type="Proteomes" id="UP001497444">
    <property type="component" value="Chromosome 2"/>
</dbReference>
<dbReference type="EMBL" id="OZ020097">
    <property type="protein sequence ID" value="CAK9268490.1"/>
    <property type="molecule type" value="Genomic_DNA"/>
</dbReference>
<name>A0ABP0WNQ7_9BRYO</name>
<feature type="region of interest" description="Disordered" evidence="2">
    <location>
        <begin position="115"/>
        <end position="155"/>
    </location>
</feature>
<gene>
    <name evidence="3" type="ORF">CSSPJE1EN1_LOCUS13968</name>
</gene>
<evidence type="ECO:0000256" key="2">
    <source>
        <dbReference type="SAM" id="MobiDB-lite"/>
    </source>
</evidence>
<feature type="compositionally biased region" description="Basic and acidic residues" evidence="2">
    <location>
        <begin position="594"/>
        <end position="614"/>
    </location>
</feature>
<evidence type="ECO:0000256" key="1">
    <source>
        <dbReference type="SAM" id="Coils"/>
    </source>
</evidence>
<evidence type="ECO:0000313" key="3">
    <source>
        <dbReference type="EMBL" id="CAK9268490.1"/>
    </source>
</evidence>
<dbReference type="PANTHER" id="PTHR35468">
    <property type="entry name" value="MYOSIN-LIKE PROTEIN"/>
    <property type="match status" value="1"/>
</dbReference>
<organism evidence="3 4">
    <name type="scientific">Sphagnum jensenii</name>
    <dbReference type="NCBI Taxonomy" id="128206"/>
    <lineage>
        <taxon>Eukaryota</taxon>
        <taxon>Viridiplantae</taxon>
        <taxon>Streptophyta</taxon>
        <taxon>Embryophyta</taxon>
        <taxon>Bryophyta</taxon>
        <taxon>Sphagnophytina</taxon>
        <taxon>Sphagnopsida</taxon>
        <taxon>Sphagnales</taxon>
        <taxon>Sphagnaceae</taxon>
        <taxon>Sphagnum</taxon>
    </lineage>
</organism>
<keyword evidence="1" id="KW-0175">Coiled coil</keyword>
<reference evidence="3 4" key="1">
    <citation type="submission" date="2024-02" db="EMBL/GenBank/DDBJ databases">
        <authorList>
            <consortium name="ELIXIR-Norway"/>
            <consortium name="Elixir Norway"/>
        </authorList>
    </citation>
    <scope>NUCLEOTIDE SEQUENCE [LARGE SCALE GENOMIC DNA]</scope>
</reference>
<keyword evidence="4" id="KW-1185">Reference proteome</keyword>
<accession>A0ABP0WNQ7</accession>
<feature type="region of interest" description="Disordered" evidence="2">
    <location>
        <begin position="647"/>
        <end position="710"/>
    </location>
</feature>
<feature type="coiled-coil region" evidence="1">
    <location>
        <begin position="413"/>
        <end position="489"/>
    </location>
</feature>
<feature type="compositionally biased region" description="Basic and acidic residues" evidence="2">
    <location>
        <begin position="115"/>
        <end position="126"/>
    </location>
</feature>
<feature type="region of interest" description="Disordered" evidence="2">
    <location>
        <begin position="573"/>
        <end position="633"/>
    </location>
</feature>
<protein>
    <submittedName>
        <fullName evidence="3">Uncharacterized protein</fullName>
    </submittedName>
</protein>
<evidence type="ECO:0000313" key="4">
    <source>
        <dbReference type="Proteomes" id="UP001497444"/>
    </source>
</evidence>